<dbReference type="PANTHER" id="PTHR44688">
    <property type="entry name" value="DNA-BINDING TRANSCRIPTIONAL ACTIVATOR DEVR_DOSR"/>
    <property type="match status" value="1"/>
</dbReference>
<dbReference type="CDD" id="cd06170">
    <property type="entry name" value="LuxR_C_like"/>
    <property type="match status" value="1"/>
</dbReference>
<dbReference type="InterPro" id="IPR000792">
    <property type="entry name" value="Tscrpt_reg_LuxR_C"/>
</dbReference>
<keyword evidence="6" id="KW-1185">Reference proteome</keyword>
<dbReference type="Pfam" id="PF00196">
    <property type="entry name" value="GerE"/>
    <property type="match status" value="1"/>
</dbReference>
<dbReference type="InterPro" id="IPR059106">
    <property type="entry name" value="WHD_MalT"/>
</dbReference>
<dbReference type="Gene3D" id="3.40.50.300">
    <property type="entry name" value="P-loop containing nucleotide triphosphate hydrolases"/>
    <property type="match status" value="1"/>
</dbReference>
<dbReference type="InterPro" id="IPR027417">
    <property type="entry name" value="P-loop_NTPase"/>
</dbReference>
<evidence type="ECO:0000313" key="6">
    <source>
        <dbReference type="Proteomes" id="UP000467130"/>
    </source>
</evidence>
<dbReference type="Pfam" id="PF17874">
    <property type="entry name" value="TPR_MalT"/>
    <property type="match status" value="1"/>
</dbReference>
<evidence type="ECO:0000256" key="2">
    <source>
        <dbReference type="ARBA" id="ARBA00023125"/>
    </source>
</evidence>
<reference evidence="5 6" key="1">
    <citation type="journal article" date="2019" name="Emerg. Microbes Infect.">
        <title>Comprehensive subspecies identification of 175 nontuberculous mycobacteria species based on 7547 genomic profiles.</title>
        <authorList>
            <person name="Matsumoto Y."/>
            <person name="Kinjo T."/>
            <person name="Motooka D."/>
            <person name="Nabeya D."/>
            <person name="Jung N."/>
            <person name="Uechi K."/>
            <person name="Horii T."/>
            <person name="Iida T."/>
            <person name="Fujita J."/>
            <person name="Nakamura S."/>
        </authorList>
    </citation>
    <scope>NUCLEOTIDE SEQUENCE [LARGE SCALE GENOMIC DNA]</scope>
    <source>
        <strain evidence="5 6">JCM 17783</strain>
    </source>
</reference>
<dbReference type="PROSITE" id="PS00622">
    <property type="entry name" value="HTH_LUXR_1"/>
    <property type="match status" value="1"/>
</dbReference>
<evidence type="ECO:0000313" key="5">
    <source>
        <dbReference type="EMBL" id="BBY24708.1"/>
    </source>
</evidence>
<protein>
    <recommendedName>
        <fullName evidence="4">HTH luxR-type domain-containing protein</fullName>
    </recommendedName>
</protein>
<evidence type="ECO:0000256" key="1">
    <source>
        <dbReference type="ARBA" id="ARBA00023015"/>
    </source>
</evidence>
<dbReference type="InterPro" id="IPR016032">
    <property type="entry name" value="Sig_transdc_resp-reg_C-effctor"/>
</dbReference>
<dbReference type="RefSeq" id="WP_163792516.1">
    <property type="nucleotide sequence ID" value="NZ_AP022587.1"/>
</dbReference>
<keyword evidence="1" id="KW-0805">Transcription regulation</keyword>
<dbReference type="Proteomes" id="UP000467130">
    <property type="component" value="Chromosome"/>
</dbReference>
<dbReference type="SUPFAM" id="SSF52540">
    <property type="entry name" value="P-loop containing nucleoside triphosphate hydrolases"/>
    <property type="match status" value="1"/>
</dbReference>
<dbReference type="SUPFAM" id="SSF46894">
    <property type="entry name" value="C-terminal effector domain of the bipartite response regulators"/>
    <property type="match status" value="1"/>
</dbReference>
<dbReference type="GO" id="GO:0003677">
    <property type="term" value="F:DNA binding"/>
    <property type="evidence" value="ECO:0007669"/>
    <property type="project" value="UniProtKB-KW"/>
</dbReference>
<dbReference type="Gene3D" id="1.10.10.10">
    <property type="entry name" value="Winged helix-like DNA-binding domain superfamily/Winged helix DNA-binding domain"/>
    <property type="match status" value="1"/>
</dbReference>
<dbReference type="GO" id="GO:0006355">
    <property type="term" value="P:regulation of DNA-templated transcription"/>
    <property type="evidence" value="ECO:0007669"/>
    <property type="project" value="InterPro"/>
</dbReference>
<dbReference type="InterPro" id="IPR041617">
    <property type="entry name" value="TPR_MalT"/>
</dbReference>
<dbReference type="Pfam" id="PF25873">
    <property type="entry name" value="WHD_MalT"/>
    <property type="match status" value="1"/>
</dbReference>
<sequence>MQANTHSARIVATRIQPPTYVGKLVARDRLIDLLRANRSKRLALIHAPAGFGKTTLAMQWQRELRADGVPTGWISLDRDDNDVFSFLRCLVEAARRVEPTVGAELADLLEQHSRDAQRYVLAELINQVAEYRLPVAIVLDDWHLIEDPETIGALEFLLDVGPDNLHLIVTSRTRTPAIGKLKVRDQVSEIDATHLRFDQSESAAFLLDLKALELDGDDVLRLWCSTDGWIAALQLATLSLRNTKDPAALISGFSGRHHSIGDYLAENVLDALPGELLDFLLTTSICDRLCGGLAAAVSGQPRGQAVLEELERRDMFLMPLDDNREWFRYHHLFGGYLRQRLERDHADRIVELHRTASAWFCEQGLLSEAVTHALAAGDDTEAVDLVEREAMNLVEHSRMASLLGLVNKLPKDLVPRRPALQIAVAWANCLLQRAEDAQTALDHVRAALAEATDAAAADILGEADVVQACTDVYRDRIDRAAVLVAPCIVEKPSCRPFLVAVSANICTFVDIHTFAYDTALARQQWAKPFHALASGPFACVYGRCFAGLAAFAQLDLDTAQHRFVEARDLAQSMAGEHSHAARLAGALVGRLYYERGEIEAAETLLEECHELGAESGVPDFMIATYCTLARIKVLRGDIDDAFSLLDEGSRAAQRFSLPRLSAAIDCVRLGLHLASGDVDRAEDVLARQSGEIPLGVNGIQLAVRHYRLNMQAQILGAHGDHNAATALLSKVPQECQFAGARYGEIASTIALARAFSLAGNADAAAEVLVPALVSGSGCGLLRTVVDAGPELMKVVVGLREASRTGRWASDLPEVPAEYLSLLLTTAHNDAQKAAIPVIGRAGERSSLPEEELNGREVEILRLLERGLTNKQIARNLGVTINTVKWYLKNIYVKLGVARRLESIAEARRRQILP</sequence>
<feature type="domain" description="HTH luxR-type" evidence="4">
    <location>
        <begin position="845"/>
        <end position="910"/>
    </location>
</feature>
<evidence type="ECO:0000256" key="3">
    <source>
        <dbReference type="ARBA" id="ARBA00023163"/>
    </source>
</evidence>
<proteinExistence type="predicted"/>
<dbReference type="PROSITE" id="PS50043">
    <property type="entry name" value="HTH_LUXR_2"/>
    <property type="match status" value="1"/>
</dbReference>
<keyword evidence="2" id="KW-0238">DNA-binding</keyword>
<evidence type="ECO:0000259" key="4">
    <source>
        <dbReference type="PROSITE" id="PS50043"/>
    </source>
</evidence>
<dbReference type="Gene3D" id="1.25.40.10">
    <property type="entry name" value="Tetratricopeptide repeat domain"/>
    <property type="match status" value="1"/>
</dbReference>
<gene>
    <name evidence="5" type="ORF">MSTO_49130</name>
</gene>
<dbReference type="InterPro" id="IPR011990">
    <property type="entry name" value="TPR-like_helical_dom_sf"/>
</dbReference>
<dbReference type="PANTHER" id="PTHR44688:SF16">
    <property type="entry name" value="DNA-BINDING TRANSCRIPTIONAL ACTIVATOR DEVR_DOSR"/>
    <property type="match status" value="1"/>
</dbReference>
<dbReference type="InterPro" id="IPR041664">
    <property type="entry name" value="AAA_16"/>
</dbReference>
<accession>A0A7I7QEF7</accession>
<dbReference type="AlphaFoldDB" id="A0A7I7QEF7"/>
<dbReference type="InterPro" id="IPR036388">
    <property type="entry name" value="WH-like_DNA-bd_sf"/>
</dbReference>
<dbReference type="PRINTS" id="PR00038">
    <property type="entry name" value="HTHLUXR"/>
</dbReference>
<dbReference type="SMART" id="SM00421">
    <property type="entry name" value="HTH_LUXR"/>
    <property type="match status" value="1"/>
</dbReference>
<organism evidence="5 6">
    <name type="scientific">Mycobacterium stomatepiae</name>
    <dbReference type="NCBI Taxonomy" id="470076"/>
    <lineage>
        <taxon>Bacteria</taxon>
        <taxon>Bacillati</taxon>
        <taxon>Actinomycetota</taxon>
        <taxon>Actinomycetes</taxon>
        <taxon>Mycobacteriales</taxon>
        <taxon>Mycobacteriaceae</taxon>
        <taxon>Mycobacterium</taxon>
        <taxon>Mycobacterium simiae complex</taxon>
    </lineage>
</organism>
<name>A0A7I7QEF7_9MYCO</name>
<dbReference type="KEGG" id="msto:MSTO_49130"/>
<dbReference type="SUPFAM" id="SSF48452">
    <property type="entry name" value="TPR-like"/>
    <property type="match status" value="1"/>
</dbReference>
<dbReference type="Pfam" id="PF13191">
    <property type="entry name" value="AAA_16"/>
    <property type="match status" value="1"/>
</dbReference>
<dbReference type="EMBL" id="AP022587">
    <property type="protein sequence ID" value="BBY24708.1"/>
    <property type="molecule type" value="Genomic_DNA"/>
</dbReference>
<keyword evidence="3" id="KW-0804">Transcription</keyword>